<comment type="caution">
    <text evidence="1">The sequence shown here is derived from an EMBL/GenBank/DDBJ whole genome shotgun (WGS) entry which is preliminary data.</text>
</comment>
<gene>
    <name evidence="1" type="ORF">RFULGI_LOCUS15312</name>
</gene>
<protein>
    <submittedName>
        <fullName evidence="1">13898_t:CDS:1</fullName>
    </submittedName>
</protein>
<sequence length="75" mass="7896">TATTSKEGSRRANYPIPTRGVQFKSLNEEQLEGKSGASSRGNSSSNSLVVEFRGSTVGRALSVLACGISTFWGTI</sequence>
<dbReference type="Proteomes" id="UP000789396">
    <property type="component" value="Unassembled WGS sequence"/>
</dbReference>
<evidence type="ECO:0000313" key="1">
    <source>
        <dbReference type="EMBL" id="CAG8774392.1"/>
    </source>
</evidence>
<evidence type="ECO:0000313" key="2">
    <source>
        <dbReference type="Proteomes" id="UP000789396"/>
    </source>
</evidence>
<organism evidence="1 2">
    <name type="scientific">Racocetra fulgida</name>
    <dbReference type="NCBI Taxonomy" id="60492"/>
    <lineage>
        <taxon>Eukaryota</taxon>
        <taxon>Fungi</taxon>
        <taxon>Fungi incertae sedis</taxon>
        <taxon>Mucoromycota</taxon>
        <taxon>Glomeromycotina</taxon>
        <taxon>Glomeromycetes</taxon>
        <taxon>Diversisporales</taxon>
        <taxon>Gigasporaceae</taxon>
        <taxon>Racocetra</taxon>
    </lineage>
</organism>
<dbReference type="AlphaFoldDB" id="A0A9N9NUY8"/>
<proteinExistence type="predicted"/>
<dbReference type="EMBL" id="CAJVPZ010048592">
    <property type="protein sequence ID" value="CAG8774392.1"/>
    <property type="molecule type" value="Genomic_DNA"/>
</dbReference>
<accession>A0A9N9NUY8</accession>
<dbReference type="OrthoDB" id="8750428at2759"/>
<feature type="non-terminal residue" evidence="1">
    <location>
        <position position="75"/>
    </location>
</feature>
<name>A0A9N9NUY8_9GLOM</name>
<feature type="non-terminal residue" evidence="1">
    <location>
        <position position="1"/>
    </location>
</feature>
<reference evidence="1" key="1">
    <citation type="submission" date="2021-06" db="EMBL/GenBank/DDBJ databases">
        <authorList>
            <person name="Kallberg Y."/>
            <person name="Tangrot J."/>
            <person name="Rosling A."/>
        </authorList>
    </citation>
    <scope>NUCLEOTIDE SEQUENCE</scope>
    <source>
        <strain evidence="1">IN212</strain>
    </source>
</reference>
<keyword evidence="2" id="KW-1185">Reference proteome</keyword>